<dbReference type="RefSeq" id="WP_156214319.1">
    <property type="nucleotide sequence ID" value="NZ_WOFH01000001.1"/>
</dbReference>
<evidence type="ECO:0000256" key="1">
    <source>
        <dbReference type="SAM" id="Phobius"/>
    </source>
</evidence>
<dbReference type="InterPro" id="IPR021235">
    <property type="entry name" value="DUF2637"/>
</dbReference>
<sequence length="216" mass="22963">MSTAKDLRTGPIADHLIKVTTALAVIAVAAVAAIISYAHALNLVRTHGESNTTAWLVPFTVDGLILAASMVSLDANRRNRPTPALATWSMTAGITATVGANMAHGAPHGPIGALVSAWPALALVGSFELLMTLTRNASGRPDFTDDGRAEVEHYAPGCTTVEQTPEQAVLHEYRASLNGPGRPLSQRYLADKHGMDRRKIKRILTNADRTTPTNPD</sequence>
<feature type="transmembrane region" description="Helical" evidence="1">
    <location>
        <begin position="52"/>
        <end position="73"/>
    </location>
</feature>
<dbReference type="Pfam" id="PF10935">
    <property type="entry name" value="DUF2637"/>
    <property type="match status" value="1"/>
</dbReference>
<evidence type="ECO:0000313" key="2">
    <source>
        <dbReference type="EMBL" id="MUN35364.1"/>
    </source>
</evidence>
<keyword evidence="3" id="KW-1185">Reference proteome</keyword>
<feature type="transmembrane region" description="Helical" evidence="1">
    <location>
        <begin position="21"/>
        <end position="40"/>
    </location>
</feature>
<keyword evidence="1" id="KW-0812">Transmembrane</keyword>
<protein>
    <submittedName>
        <fullName evidence="2">DUF2637 domain-containing protein</fullName>
    </submittedName>
</protein>
<name>A0A7K1KT47_9ACTN</name>
<keyword evidence="1" id="KW-0472">Membrane</keyword>
<feature type="transmembrane region" description="Helical" evidence="1">
    <location>
        <begin position="85"/>
        <end position="104"/>
    </location>
</feature>
<proteinExistence type="predicted"/>
<evidence type="ECO:0000313" key="3">
    <source>
        <dbReference type="Proteomes" id="UP000432015"/>
    </source>
</evidence>
<keyword evidence="1" id="KW-1133">Transmembrane helix</keyword>
<comment type="caution">
    <text evidence="2">The sequence shown here is derived from an EMBL/GenBank/DDBJ whole genome shotgun (WGS) entry which is preliminary data.</text>
</comment>
<dbReference type="Proteomes" id="UP000432015">
    <property type="component" value="Unassembled WGS sequence"/>
</dbReference>
<dbReference type="AlphaFoldDB" id="A0A7K1KT47"/>
<organism evidence="2 3">
    <name type="scientific">Actinomadura litoris</name>
    <dbReference type="NCBI Taxonomy" id="2678616"/>
    <lineage>
        <taxon>Bacteria</taxon>
        <taxon>Bacillati</taxon>
        <taxon>Actinomycetota</taxon>
        <taxon>Actinomycetes</taxon>
        <taxon>Streptosporangiales</taxon>
        <taxon>Thermomonosporaceae</taxon>
        <taxon>Actinomadura</taxon>
    </lineage>
</organism>
<reference evidence="2 3" key="1">
    <citation type="submission" date="2019-11" db="EMBL/GenBank/DDBJ databases">
        <authorList>
            <person name="Cao P."/>
        </authorList>
    </citation>
    <scope>NUCLEOTIDE SEQUENCE [LARGE SCALE GENOMIC DNA]</scope>
    <source>
        <strain evidence="2 3">NEAU-AAG5</strain>
    </source>
</reference>
<dbReference type="EMBL" id="WOFH01000001">
    <property type="protein sequence ID" value="MUN35364.1"/>
    <property type="molecule type" value="Genomic_DNA"/>
</dbReference>
<gene>
    <name evidence="2" type="ORF">GNZ18_01925</name>
</gene>
<accession>A0A7K1KT47</accession>
<feature type="transmembrane region" description="Helical" evidence="1">
    <location>
        <begin position="110"/>
        <end position="130"/>
    </location>
</feature>